<accession>D9WG34</accession>
<name>D9WG34_9ACTN</name>
<dbReference type="InterPro" id="IPR002763">
    <property type="entry name" value="DUF72"/>
</dbReference>
<sequence length="204" mass="22534">MDGPRSAVQGRYEADPGLLDEVWQRFTGALEPLKSAGRLGTLLFQFPPWFAPGDTRAKTFLAQCARRTAGWPVAVEFRHPGWWSHDERAATEAALSDWGMAAVAVDMTQTLPTSMPPVTPVTSPRLAVARFHGRNGAWGTGTKEERFRHTYAAEELEEWVPRLRGMADRADEVHALFNNCCADAAVRAAESMRDLLGARAWRGG</sequence>
<dbReference type="InterPro" id="IPR036520">
    <property type="entry name" value="UPF0759_sf"/>
</dbReference>
<dbReference type="PANTHER" id="PTHR30348">
    <property type="entry name" value="UNCHARACTERIZED PROTEIN YECE"/>
    <property type="match status" value="1"/>
</dbReference>
<dbReference type="SUPFAM" id="SSF117396">
    <property type="entry name" value="TM1631-like"/>
    <property type="match status" value="1"/>
</dbReference>
<dbReference type="AlphaFoldDB" id="D9WG34"/>
<reference evidence="1 2" key="1">
    <citation type="submission" date="2009-02" db="EMBL/GenBank/DDBJ databases">
        <title>Annotation of Streptomyces hygroscopicus strain ATCC 53653.</title>
        <authorList>
            <consortium name="The Broad Institute Genome Sequencing Platform"/>
            <consortium name="Broad Institute Microbial Sequencing Center"/>
            <person name="Fischbach M."/>
            <person name="Godfrey P."/>
            <person name="Ward D."/>
            <person name="Young S."/>
            <person name="Zeng Q."/>
            <person name="Koehrsen M."/>
            <person name="Alvarado L."/>
            <person name="Berlin A.M."/>
            <person name="Bochicchio J."/>
            <person name="Borenstein D."/>
            <person name="Chapman S.B."/>
            <person name="Chen Z."/>
            <person name="Engels R."/>
            <person name="Freedman E."/>
            <person name="Gellesch M."/>
            <person name="Goldberg J."/>
            <person name="Griggs A."/>
            <person name="Gujja S."/>
            <person name="Heilman E.R."/>
            <person name="Heiman D.I."/>
            <person name="Hepburn T.A."/>
            <person name="Howarth C."/>
            <person name="Jen D."/>
            <person name="Larson L."/>
            <person name="Lewis B."/>
            <person name="Mehta T."/>
            <person name="Park D."/>
            <person name="Pearson M."/>
            <person name="Richards J."/>
            <person name="Roberts A."/>
            <person name="Saif S."/>
            <person name="Shea T.D."/>
            <person name="Shenoy N."/>
            <person name="Sisk P."/>
            <person name="Stolte C."/>
            <person name="Sykes S.N."/>
            <person name="Thomson T."/>
            <person name="Walk T."/>
            <person name="White J."/>
            <person name="Yandava C."/>
            <person name="Straight P."/>
            <person name="Clardy J."/>
            <person name="Hung D."/>
            <person name="Kolter R."/>
            <person name="Mekalanos J."/>
            <person name="Walker S."/>
            <person name="Walsh C.T."/>
            <person name="Wieland-Brown L.C."/>
            <person name="Haas B."/>
            <person name="Nusbaum C."/>
            <person name="Birren B."/>
        </authorList>
    </citation>
    <scope>NUCLEOTIDE SEQUENCE [LARGE SCALE GENOMIC DNA]</scope>
    <source>
        <strain evidence="1 2">ATCC 53653</strain>
    </source>
</reference>
<organism evidence="1 2">
    <name type="scientific">Streptomyces himastatinicus ATCC 53653</name>
    <dbReference type="NCBI Taxonomy" id="457427"/>
    <lineage>
        <taxon>Bacteria</taxon>
        <taxon>Bacillati</taxon>
        <taxon>Actinomycetota</taxon>
        <taxon>Actinomycetes</taxon>
        <taxon>Kitasatosporales</taxon>
        <taxon>Streptomycetaceae</taxon>
        <taxon>Streptomyces</taxon>
        <taxon>Streptomyces violaceusniger group</taxon>
    </lineage>
</organism>
<dbReference type="Gene3D" id="3.20.20.410">
    <property type="entry name" value="Protein of unknown function UPF0759"/>
    <property type="match status" value="1"/>
</dbReference>
<evidence type="ECO:0000313" key="1">
    <source>
        <dbReference type="EMBL" id="EFL23250.1"/>
    </source>
</evidence>
<evidence type="ECO:0000313" key="2">
    <source>
        <dbReference type="Proteomes" id="UP000003963"/>
    </source>
</evidence>
<dbReference type="HOGENOM" id="CLU_1342645_0_0_11"/>
<gene>
    <name evidence="1" type="ORF">SSOG_02964</name>
</gene>
<dbReference type="STRING" id="457427.SSOG_02964"/>
<dbReference type="EMBL" id="GG657754">
    <property type="protein sequence ID" value="EFL23250.1"/>
    <property type="molecule type" value="Genomic_DNA"/>
</dbReference>
<dbReference type="PANTHER" id="PTHR30348:SF13">
    <property type="entry name" value="UPF0759 PROTEIN YUNF"/>
    <property type="match status" value="1"/>
</dbReference>
<proteinExistence type="predicted"/>
<dbReference type="Proteomes" id="UP000003963">
    <property type="component" value="Unassembled WGS sequence"/>
</dbReference>
<protein>
    <recommendedName>
        <fullName evidence="3">DUF72 domain-containing protein</fullName>
    </recommendedName>
</protein>
<dbReference type="OrthoDB" id="9780310at2"/>
<dbReference type="Pfam" id="PF01904">
    <property type="entry name" value="DUF72"/>
    <property type="match status" value="1"/>
</dbReference>
<evidence type="ECO:0008006" key="3">
    <source>
        <dbReference type="Google" id="ProtNLM"/>
    </source>
</evidence>
<keyword evidence="2" id="KW-1185">Reference proteome</keyword>